<keyword evidence="4 8" id="KW-0812">Transmembrane</keyword>
<protein>
    <recommendedName>
        <fullName evidence="2">chitin synthase</fullName>
        <ecNumber evidence="2">2.4.1.16</ecNumber>
    </recommendedName>
</protein>
<feature type="region of interest" description="Disordered" evidence="7">
    <location>
        <begin position="391"/>
        <end position="485"/>
    </location>
</feature>
<feature type="region of interest" description="Disordered" evidence="7">
    <location>
        <begin position="557"/>
        <end position="584"/>
    </location>
</feature>
<accession>C3ZFI0</accession>
<organism>
    <name type="scientific">Branchiostoma floridae</name>
    <name type="common">Florida lancelet</name>
    <name type="synonym">Amphioxus</name>
    <dbReference type="NCBI Taxonomy" id="7739"/>
    <lineage>
        <taxon>Eukaryota</taxon>
        <taxon>Metazoa</taxon>
        <taxon>Chordata</taxon>
        <taxon>Cephalochordata</taxon>
        <taxon>Leptocardii</taxon>
        <taxon>Amphioxiformes</taxon>
        <taxon>Branchiostomatidae</taxon>
        <taxon>Branchiostoma</taxon>
    </lineage>
</organism>
<evidence type="ECO:0000256" key="1">
    <source>
        <dbReference type="ARBA" id="ARBA00004141"/>
    </source>
</evidence>
<feature type="transmembrane region" description="Helical" evidence="8">
    <location>
        <begin position="98"/>
        <end position="125"/>
    </location>
</feature>
<dbReference type="InterPro" id="IPR004835">
    <property type="entry name" value="Chitin_synth"/>
</dbReference>
<feature type="compositionally biased region" description="Polar residues" evidence="7">
    <location>
        <begin position="444"/>
        <end position="460"/>
    </location>
</feature>
<evidence type="ECO:0000256" key="5">
    <source>
        <dbReference type="ARBA" id="ARBA00022989"/>
    </source>
</evidence>
<evidence type="ECO:0000256" key="8">
    <source>
        <dbReference type="SAM" id="Phobius"/>
    </source>
</evidence>
<evidence type="ECO:0000256" key="2">
    <source>
        <dbReference type="ARBA" id="ARBA00012543"/>
    </source>
</evidence>
<comment type="subcellular location">
    <subcellularLocation>
        <location evidence="1">Membrane</location>
        <topology evidence="1">Multi-pass membrane protein</topology>
    </subcellularLocation>
</comment>
<dbReference type="EC" id="2.4.1.16" evidence="2"/>
<dbReference type="InParanoid" id="C3ZFI0"/>
<feature type="transmembrane region" description="Helical" evidence="8">
    <location>
        <begin position="179"/>
        <end position="200"/>
    </location>
</feature>
<evidence type="ECO:0000256" key="3">
    <source>
        <dbReference type="ARBA" id="ARBA00022676"/>
    </source>
</evidence>
<gene>
    <name evidence="9" type="ORF">BRAFLDRAFT_118402</name>
</gene>
<proteinExistence type="predicted"/>
<feature type="transmembrane region" description="Helical" evidence="8">
    <location>
        <begin position="317"/>
        <end position="339"/>
    </location>
</feature>
<evidence type="ECO:0000256" key="4">
    <source>
        <dbReference type="ARBA" id="ARBA00022692"/>
    </source>
</evidence>
<reference evidence="9" key="1">
    <citation type="journal article" date="2008" name="Nature">
        <title>The amphioxus genome and the evolution of the chordate karyotype.</title>
        <authorList>
            <consortium name="US DOE Joint Genome Institute (JGI-PGF)"/>
            <person name="Putnam N.H."/>
            <person name="Butts T."/>
            <person name="Ferrier D.E.K."/>
            <person name="Furlong R.F."/>
            <person name="Hellsten U."/>
            <person name="Kawashima T."/>
            <person name="Robinson-Rechavi M."/>
            <person name="Shoguchi E."/>
            <person name="Terry A."/>
            <person name="Yu J.-K."/>
            <person name="Benito-Gutierrez E.L."/>
            <person name="Dubchak I."/>
            <person name="Garcia-Fernandez J."/>
            <person name="Gibson-Brown J.J."/>
            <person name="Grigoriev I.V."/>
            <person name="Horton A.C."/>
            <person name="de Jong P.J."/>
            <person name="Jurka J."/>
            <person name="Kapitonov V.V."/>
            <person name="Kohara Y."/>
            <person name="Kuroki Y."/>
            <person name="Lindquist E."/>
            <person name="Lucas S."/>
            <person name="Osoegawa K."/>
            <person name="Pennacchio L.A."/>
            <person name="Salamov A.A."/>
            <person name="Satou Y."/>
            <person name="Sauka-Spengler T."/>
            <person name="Schmutz J."/>
            <person name="Shin-I T."/>
            <person name="Toyoda A."/>
            <person name="Bronner-Fraser M."/>
            <person name="Fujiyama A."/>
            <person name="Holland L.Z."/>
            <person name="Holland P.W.H."/>
            <person name="Satoh N."/>
            <person name="Rokhsar D.S."/>
        </authorList>
    </citation>
    <scope>NUCLEOTIDE SEQUENCE [LARGE SCALE GENOMIC DNA]</scope>
    <source>
        <strain evidence="9">S238N-H82</strain>
        <tissue evidence="9">Testes</tissue>
    </source>
</reference>
<keyword evidence="6 8" id="KW-0472">Membrane</keyword>
<dbReference type="PANTHER" id="PTHR22914">
    <property type="entry name" value="CHITIN SYNTHASE"/>
    <property type="match status" value="1"/>
</dbReference>
<feature type="compositionally biased region" description="Basic and acidic residues" evidence="7">
    <location>
        <begin position="399"/>
        <end position="408"/>
    </location>
</feature>
<dbReference type="InterPro" id="IPR029044">
    <property type="entry name" value="Nucleotide-diphossugar_trans"/>
</dbReference>
<dbReference type="PANTHER" id="PTHR22914:SF41">
    <property type="entry name" value="CHITIN SYNTHASE 7"/>
    <property type="match status" value="1"/>
</dbReference>
<dbReference type="AlphaFoldDB" id="C3ZFI0"/>
<feature type="transmembrane region" description="Helical" evidence="8">
    <location>
        <begin position="345"/>
        <end position="363"/>
    </location>
</feature>
<keyword evidence="3" id="KW-0328">Glycosyltransferase</keyword>
<dbReference type="GO" id="GO:0016020">
    <property type="term" value="C:membrane"/>
    <property type="evidence" value="ECO:0007669"/>
    <property type="project" value="UniProtKB-SubCell"/>
</dbReference>
<dbReference type="EMBL" id="GG666613">
    <property type="protein sequence ID" value="EEN48734.1"/>
    <property type="molecule type" value="Genomic_DNA"/>
</dbReference>
<dbReference type="GO" id="GO:0004100">
    <property type="term" value="F:chitin synthase activity"/>
    <property type="evidence" value="ECO:0007669"/>
    <property type="project" value="UniProtKB-EC"/>
</dbReference>
<dbReference type="SUPFAM" id="SSF53448">
    <property type="entry name" value="Nucleotide-diphospho-sugar transferases"/>
    <property type="match status" value="1"/>
</dbReference>
<sequence>MASNLFEYIGLQEDTEDGAQIRESEADETKPFIVIGGSATQQATGGSEQQETAFTVPSNSGSIQDGTYRLTVINPPEKNIGCLSEETKKKWSGSLKTWGRFLVVTFVFFVVFVCFAVCKLSLFYLEVKLYTLSNNSTATGINGTSPDTTTASPFTTTTTSINDTYTTSCDPENVTKETIVIWLALILVIPYVITFLRCVWISLMNWNYEPNPSLHRIVALCRRGFAIEVGALFRKPPSSKANKWASVLFHMLKYGNNEMFGGCFVFLRVFATISRFVITVREELGVGPQRPNQHPRFFHTFTGFSDASRRDSTSVEVGTGIFLAVAEALSLAFLVLFALPTSPSVGLIFVNSVFMFAVLLRSIKSMSCGNRGANDLEMGNAAVSNSVNLSQNVGGLNESENKTEDNRESSSPSGGSLNTDEIENEAVDNLENPSQGGGGLNDVESGNTAVDSSGSPSQSAGKLDIDESGNAAMDNGETPLQCGGGLNIDEIQAEVVDNSGNPSQSGGGLNIDEIQTEVVDNSGNPSQSGGGLNIDESQNKAVDNSEIVLHTRLQQHTPGPMVTTEQARDEEERTGQSNGTGRDLHDHVEKEMKQLITSLWDIAKNQTAARIRESEMKFEAHIFFDDGCKNTQVQDFALQLLSIIDSMGENADDVDTYILATDADVRFTPKSAMALLDLARRDPTVGAVCGRTHPLGSGPMVWYQKFDYAVGHWYQKVSSGWRLEYTAVSEDSTYCPEEFDEFFNQRRRWGPSTVANQTSCEYMFVNHIARSVMIYQ</sequence>
<keyword evidence="3" id="KW-0808">Transferase</keyword>
<feature type="compositionally biased region" description="Polar residues" evidence="7">
    <location>
        <begin position="409"/>
        <end position="419"/>
    </location>
</feature>
<evidence type="ECO:0000256" key="6">
    <source>
        <dbReference type="ARBA" id="ARBA00023136"/>
    </source>
</evidence>
<name>C3ZFI0_BRAFL</name>
<evidence type="ECO:0000313" key="9">
    <source>
        <dbReference type="EMBL" id="EEN48734.1"/>
    </source>
</evidence>
<evidence type="ECO:0000256" key="7">
    <source>
        <dbReference type="SAM" id="MobiDB-lite"/>
    </source>
</evidence>
<keyword evidence="5 8" id="KW-1133">Transmembrane helix</keyword>
<dbReference type="eggNOG" id="KOG2571">
    <property type="taxonomic scope" value="Eukaryota"/>
</dbReference>